<dbReference type="InterPro" id="IPR018422">
    <property type="entry name" value="Cation/H_exchanger_CPA1"/>
</dbReference>
<dbReference type="GO" id="GO:0005886">
    <property type="term" value="C:plasma membrane"/>
    <property type="evidence" value="ECO:0007669"/>
    <property type="project" value="UniProtKB-SubCell"/>
</dbReference>
<dbReference type="InterPro" id="IPR004705">
    <property type="entry name" value="Cation/H_exchanger_CPA1_bac"/>
</dbReference>
<feature type="transmembrane region" description="Helical" evidence="10">
    <location>
        <begin position="183"/>
        <end position="204"/>
    </location>
</feature>
<keyword evidence="2 10" id="KW-0813">Transport</keyword>
<dbReference type="NCBIfam" id="TIGR00831">
    <property type="entry name" value="a_cpa1"/>
    <property type="match status" value="1"/>
</dbReference>
<evidence type="ECO:0000256" key="7">
    <source>
        <dbReference type="ARBA" id="ARBA00023065"/>
    </source>
</evidence>
<feature type="transmembrane region" description="Helical" evidence="10">
    <location>
        <begin position="86"/>
        <end position="107"/>
    </location>
</feature>
<dbReference type="AlphaFoldDB" id="A0A4Q5M5N6"/>
<feature type="transmembrane region" description="Helical" evidence="10">
    <location>
        <begin position="156"/>
        <end position="176"/>
    </location>
</feature>
<dbReference type="OrthoDB" id="9809206at2"/>
<feature type="transmembrane region" description="Helical" evidence="10">
    <location>
        <begin position="267"/>
        <end position="285"/>
    </location>
</feature>
<dbReference type="GO" id="GO:0098719">
    <property type="term" value="P:sodium ion import across plasma membrane"/>
    <property type="evidence" value="ECO:0007669"/>
    <property type="project" value="TreeGrafter"/>
</dbReference>
<keyword evidence="4 10" id="KW-0812">Transmembrane</keyword>
<feature type="transmembrane region" description="Helical" evidence="10">
    <location>
        <begin position="55"/>
        <end position="74"/>
    </location>
</feature>
<comment type="similarity">
    <text evidence="10">Belongs to the monovalent cation:proton antiporter 1 (CPA1) transporter (TC 2.A.36) family.</text>
</comment>
<feature type="transmembrane region" description="Helical" evidence="10">
    <location>
        <begin position="29"/>
        <end position="49"/>
    </location>
</feature>
<keyword evidence="7 10" id="KW-0406">Ion transport</keyword>
<dbReference type="EMBL" id="SEWF01000001">
    <property type="protein sequence ID" value="RYU97751.1"/>
    <property type="molecule type" value="Genomic_DNA"/>
</dbReference>
<feature type="transmembrane region" description="Helical" evidence="10">
    <location>
        <begin position="224"/>
        <end position="247"/>
    </location>
</feature>
<evidence type="ECO:0000313" key="12">
    <source>
        <dbReference type="EMBL" id="RYU97751.1"/>
    </source>
</evidence>
<evidence type="ECO:0000256" key="2">
    <source>
        <dbReference type="ARBA" id="ARBA00022448"/>
    </source>
</evidence>
<gene>
    <name evidence="12" type="ORF">EWM59_01115</name>
</gene>
<feature type="transmembrane region" description="Helical" evidence="10">
    <location>
        <begin position="387"/>
        <end position="410"/>
    </location>
</feature>
<dbReference type="RefSeq" id="WP_130019095.1">
    <property type="nucleotide sequence ID" value="NZ_SEWF01000001.1"/>
</dbReference>
<comment type="function">
    <text evidence="10">Na(+)/H(+) antiporter that extrudes sodium in exchange for external protons.</text>
</comment>
<reference evidence="12 13" key="1">
    <citation type="submission" date="2019-02" db="EMBL/GenBank/DDBJ databases">
        <title>Bacterial novel species Emticicia sp. 17J42-9 isolated from soil.</title>
        <authorList>
            <person name="Jung H.-Y."/>
        </authorList>
    </citation>
    <scope>NUCLEOTIDE SEQUENCE [LARGE SCALE GENOMIC DNA]</scope>
    <source>
        <strain evidence="12 13">17J42-9</strain>
    </source>
</reference>
<dbReference type="GO" id="GO:0015386">
    <property type="term" value="F:potassium:proton antiporter activity"/>
    <property type="evidence" value="ECO:0007669"/>
    <property type="project" value="TreeGrafter"/>
</dbReference>
<keyword evidence="3 10" id="KW-1003">Cell membrane</keyword>
<dbReference type="PANTHER" id="PTHR10110">
    <property type="entry name" value="SODIUM/HYDROGEN EXCHANGER"/>
    <property type="match status" value="1"/>
</dbReference>
<dbReference type="Pfam" id="PF00999">
    <property type="entry name" value="Na_H_Exchanger"/>
    <property type="match status" value="1"/>
</dbReference>
<keyword evidence="8 10" id="KW-0472">Membrane</keyword>
<evidence type="ECO:0000256" key="1">
    <source>
        <dbReference type="ARBA" id="ARBA00004651"/>
    </source>
</evidence>
<dbReference type="InterPro" id="IPR006153">
    <property type="entry name" value="Cation/H_exchanger_TM"/>
</dbReference>
<dbReference type="Proteomes" id="UP000293162">
    <property type="component" value="Unassembled WGS sequence"/>
</dbReference>
<keyword evidence="5 10" id="KW-1133">Transmembrane helix</keyword>
<dbReference type="GO" id="GO:0015385">
    <property type="term" value="F:sodium:proton antiporter activity"/>
    <property type="evidence" value="ECO:0007669"/>
    <property type="project" value="InterPro"/>
</dbReference>
<evidence type="ECO:0000256" key="10">
    <source>
        <dbReference type="RuleBase" id="RU366002"/>
    </source>
</evidence>
<sequence length="527" mass="59029">MHNTLPFLLAMVAAVVLLEMWATKLKIAYPILLVVAGLLVSFIPGLPVVKINPDLIFFIFLPPLLFDAAWDISFKEMKKWWRIIGSFAFLVVFFTAFSVALIANHYFAGFTLALGFLLGGIVSPPDAVSTGAITKFVKISRATSTILEGESLLNDASSLIIFRFAMIAVGTGHFVWHEAAMSFVWMVIGGAGIGLILGWLFVQLHKFLPTDASSDVALTLIEPYFMYWIAEQFHASGVLAVVAGGLYMSAKRLVFLNSTSRIQGFSVWESFIFILNGLVFLIIGLELPEIVAGLRSEGTPLGTAITYSLLITVTLIVARMISSYAAMVATILFRRSIASQVFRGRTSLLTPLLLGWTGMRGVVSLAAALAIPVTLENGLAFPHRNLILFITFVVILLTLVIQGLTLPYFIKRMSSFNTVFTVESDEETKREMKRGLKAHVYQFLKDKYDNELNGHVGMEKFLKHWEERTKATDDSWMNEKTKVIFLEVLESQRQYLTELNKDSKIDEELIRQQLYQLDLEEERLRII</sequence>
<keyword evidence="10" id="KW-0050">Antiport</keyword>
<evidence type="ECO:0000313" key="13">
    <source>
        <dbReference type="Proteomes" id="UP000293162"/>
    </source>
</evidence>
<comment type="caution">
    <text evidence="12">The sequence shown here is derived from an EMBL/GenBank/DDBJ whole genome shotgun (WGS) entry which is preliminary data.</text>
</comment>
<keyword evidence="9 10" id="KW-0739">Sodium transport</keyword>
<evidence type="ECO:0000256" key="9">
    <source>
        <dbReference type="ARBA" id="ARBA00023201"/>
    </source>
</evidence>
<proteinExistence type="inferred from homology"/>
<protein>
    <submittedName>
        <fullName evidence="12">Na+/H+ antiporter</fullName>
    </submittedName>
</protein>
<feature type="domain" description="Cation/H+ exchanger transmembrane" evidence="11">
    <location>
        <begin position="12"/>
        <end position="410"/>
    </location>
</feature>
<organism evidence="12 13">
    <name type="scientific">Emticicia agri</name>
    <dbReference type="NCBI Taxonomy" id="2492393"/>
    <lineage>
        <taxon>Bacteria</taxon>
        <taxon>Pseudomonadati</taxon>
        <taxon>Bacteroidota</taxon>
        <taxon>Cytophagia</taxon>
        <taxon>Cytophagales</taxon>
        <taxon>Leadbetterellaceae</taxon>
        <taxon>Emticicia</taxon>
    </lineage>
</organism>
<dbReference type="Gene3D" id="6.10.140.1330">
    <property type="match status" value="1"/>
</dbReference>
<keyword evidence="6 10" id="KW-0915">Sodium</keyword>
<evidence type="ECO:0000256" key="4">
    <source>
        <dbReference type="ARBA" id="ARBA00022692"/>
    </source>
</evidence>
<dbReference type="PANTHER" id="PTHR10110:SF86">
    <property type="entry name" value="SODIUM_HYDROGEN EXCHANGER 7"/>
    <property type="match status" value="1"/>
</dbReference>
<feature type="transmembrane region" description="Helical" evidence="10">
    <location>
        <begin position="353"/>
        <end position="375"/>
    </location>
</feature>
<evidence type="ECO:0000256" key="3">
    <source>
        <dbReference type="ARBA" id="ARBA00022475"/>
    </source>
</evidence>
<comment type="subcellular location">
    <subcellularLocation>
        <location evidence="1 10">Cell membrane</location>
        <topology evidence="1 10">Multi-pass membrane protein</topology>
    </subcellularLocation>
</comment>
<accession>A0A4Q5M5N6</accession>
<evidence type="ECO:0000256" key="6">
    <source>
        <dbReference type="ARBA" id="ARBA00023053"/>
    </source>
</evidence>
<evidence type="ECO:0000256" key="5">
    <source>
        <dbReference type="ARBA" id="ARBA00022989"/>
    </source>
</evidence>
<keyword evidence="13" id="KW-1185">Reference proteome</keyword>
<feature type="transmembrane region" description="Helical" evidence="10">
    <location>
        <begin position="305"/>
        <end position="333"/>
    </location>
</feature>
<dbReference type="GO" id="GO:0051453">
    <property type="term" value="P:regulation of intracellular pH"/>
    <property type="evidence" value="ECO:0007669"/>
    <property type="project" value="TreeGrafter"/>
</dbReference>
<evidence type="ECO:0000259" key="11">
    <source>
        <dbReference type="Pfam" id="PF00999"/>
    </source>
</evidence>
<feature type="transmembrane region" description="Helical" evidence="10">
    <location>
        <begin position="6"/>
        <end position="22"/>
    </location>
</feature>
<evidence type="ECO:0000256" key="8">
    <source>
        <dbReference type="ARBA" id="ARBA00023136"/>
    </source>
</evidence>
<name>A0A4Q5M5N6_9BACT</name>